<accession>A0A8S1L4D2</accession>
<evidence type="ECO:0000256" key="1">
    <source>
        <dbReference type="SAM" id="SignalP"/>
    </source>
</evidence>
<gene>
    <name evidence="2" type="ORF">PPRIM_AZ9-3.1.T0330081</name>
</gene>
<evidence type="ECO:0000313" key="2">
    <source>
        <dbReference type="EMBL" id="CAD8062327.1"/>
    </source>
</evidence>
<comment type="caution">
    <text evidence="2">The sequence shown here is derived from an EMBL/GenBank/DDBJ whole genome shotgun (WGS) entry which is preliminary data.</text>
</comment>
<keyword evidence="1" id="KW-0732">Signal</keyword>
<protein>
    <submittedName>
        <fullName evidence="2">Uncharacterized protein</fullName>
    </submittedName>
</protein>
<dbReference type="AlphaFoldDB" id="A0A8S1L4D2"/>
<name>A0A8S1L4D2_PARPR</name>
<dbReference type="OMA" id="KDGFQQQ"/>
<feature type="signal peptide" evidence="1">
    <location>
        <begin position="1"/>
        <end position="20"/>
    </location>
</feature>
<keyword evidence="3" id="KW-1185">Reference proteome</keyword>
<proteinExistence type="predicted"/>
<feature type="chain" id="PRO_5035908179" evidence="1">
    <location>
        <begin position="21"/>
        <end position="234"/>
    </location>
</feature>
<dbReference type="EMBL" id="CAJJDM010000032">
    <property type="protein sequence ID" value="CAD8062327.1"/>
    <property type="molecule type" value="Genomic_DNA"/>
</dbReference>
<organism evidence="2 3">
    <name type="scientific">Paramecium primaurelia</name>
    <dbReference type="NCBI Taxonomy" id="5886"/>
    <lineage>
        <taxon>Eukaryota</taxon>
        <taxon>Sar</taxon>
        <taxon>Alveolata</taxon>
        <taxon>Ciliophora</taxon>
        <taxon>Intramacronucleata</taxon>
        <taxon>Oligohymenophorea</taxon>
        <taxon>Peniculida</taxon>
        <taxon>Parameciidae</taxon>
        <taxon>Paramecium</taxon>
    </lineage>
</organism>
<evidence type="ECO:0000313" key="3">
    <source>
        <dbReference type="Proteomes" id="UP000688137"/>
    </source>
</evidence>
<reference evidence="2" key="1">
    <citation type="submission" date="2021-01" db="EMBL/GenBank/DDBJ databases">
        <authorList>
            <consortium name="Genoscope - CEA"/>
            <person name="William W."/>
        </authorList>
    </citation>
    <scope>NUCLEOTIDE SEQUENCE</scope>
</reference>
<sequence>MKTLILTVLICFGVSQMLRGSPKSLIEEEQAIFQAEQEDQSFYVGRDDVSAETLQGDQNQEVEASLAVFKSDDNPMVYIEESIDSTQQDGFQQKESLQIEKIQDQLQVEELQEAKTDQANYVDKAISLEGDTEAQPIQNSSTDVVLNIAPKTESLSSSENTKKHVYVYNPLAKKPFVGIKFPPMPVTKDHNYLSNSDTLTIKLPPWSEQSNHRVEDDLEFFQFIRPSDVSVNEY</sequence>
<dbReference type="Proteomes" id="UP000688137">
    <property type="component" value="Unassembled WGS sequence"/>
</dbReference>